<keyword evidence="3" id="KW-1133">Transmembrane helix</keyword>
<proteinExistence type="predicted"/>
<name>A0AAD8BXJ2_BIOPF</name>
<keyword evidence="3" id="KW-0472">Membrane</keyword>
<dbReference type="AlphaFoldDB" id="A0AAD8BXJ2"/>
<sequence length="212" mass="23760">MHSKSSALNEETLTFDPELHPNELPVNLTTVLTKSGNERPIHMRDVESQNEQFIMNVFSPQLEKNFVVREIETEASQHTSCIKCFSSAKVVQCQVVSGHGYLDVNIHQLLCPHTQTGAMGPGRSHQNGLPRPSKLMGDSDDERLDLTMKLDNLKPRAKTPAFIYILTFFSALGGFLFGYDTGVISGAMILLRNDFRYFVFLAALSTEHNFLI</sequence>
<evidence type="ECO:0000313" key="6">
    <source>
        <dbReference type="Proteomes" id="UP001233172"/>
    </source>
</evidence>
<reference evidence="5" key="2">
    <citation type="submission" date="2023-04" db="EMBL/GenBank/DDBJ databases">
        <authorList>
            <person name="Bu L."/>
            <person name="Lu L."/>
            <person name="Laidemitt M.R."/>
            <person name="Zhang S.M."/>
            <person name="Mutuku M."/>
            <person name="Mkoji G."/>
            <person name="Steinauer M."/>
            <person name="Loker E.S."/>
        </authorList>
    </citation>
    <scope>NUCLEOTIDE SEQUENCE</scope>
    <source>
        <strain evidence="5">KasaAsao</strain>
        <tissue evidence="5">Whole Snail</tissue>
    </source>
</reference>
<evidence type="ECO:0000256" key="2">
    <source>
        <dbReference type="SAM" id="MobiDB-lite"/>
    </source>
</evidence>
<comment type="subcellular location">
    <subcellularLocation>
        <location evidence="1">Membrane</location>
        <topology evidence="1">Multi-pass membrane protein</topology>
    </subcellularLocation>
</comment>
<reference evidence="5" key="1">
    <citation type="journal article" date="2023" name="PLoS Negl. Trop. Dis.">
        <title>A genome sequence for Biomphalaria pfeifferi, the major vector snail for the human-infecting parasite Schistosoma mansoni.</title>
        <authorList>
            <person name="Bu L."/>
            <person name="Lu L."/>
            <person name="Laidemitt M.R."/>
            <person name="Zhang S.M."/>
            <person name="Mutuku M."/>
            <person name="Mkoji G."/>
            <person name="Steinauer M."/>
            <person name="Loker E.S."/>
        </authorList>
    </citation>
    <scope>NUCLEOTIDE SEQUENCE</scope>
    <source>
        <strain evidence="5">KasaAsao</strain>
    </source>
</reference>
<protein>
    <submittedName>
        <fullName evidence="5">Proton myo-inositol cotransporter</fullName>
    </submittedName>
</protein>
<dbReference type="InterPro" id="IPR020846">
    <property type="entry name" value="MFS_dom"/>
</dbReference>
<dbReference type="EMBL" id="JASAOG010000025">
    <property type="protein sequence ID" value="KAK0062485.1"/>
    <property type="molecule type" value="Genomic_DNA"/>
</dbReference>
<dbReference type="GO" id="GO:0016020">
    <property type="term" value="C:membrane"/>
    <property type="evidence" value="ECO:0007669"/>
    <property type="project" value="UniProtKB-SubCell"/>
</dbReference>
<dbReference type="Gene3D" id="1.20.1250.20">
    <property type="entry name" value="MFS general substrate transporter like domains"/>
    <property type="match status" value="1"/>
</dbReference>
<evidence type="ECO:0000259" key="4">
    <source>
        <dbReference type="PROSITE" id="PS50850"/>
    </source>
</evidence>
<feature type="transmembrane region" description="Helical" evidence="3">
    <location>
        <begin position="161"/>
        <end position="191"/>
    </location>
</feature>
<dbReference type="Proteomes" id="UP001233172">
    <property type="component" value="Unassembled WGS sequence"/>
</dbReference>
<evidence type="ECO:0000256" key="3">
    <source>
        <dbReference type="SAM" id="Phobius"/>
    </source>
</evidence>
<keyword evidence="6" id="KW-1185">Reference proteome</keyword>
<evidence type="ECO:0000256" key="1">
    <source>
        <dbReference type="ARBA" id="ARBA00004141"/>
    </source>
</evidence>
<feature type="region of interest" description="Disordered" evidence="2">
    <location>
        <begin position="1"/>
        <end position="20"/>
    </location>
</feature>
<dbReference type="GO" id="GO:0022857">
    <property type="term" value="F:transmembrane transporter activity"/>
    <property type="evidence" value="ECO:0007669"/>
    <property type="project" value="InterPro"/>
</dbReference>
<dbReference type="InterPro" id="IPR036259">
    <property type="entry name" value="MFS_trans_sf"/>
</dbReference>
<accession>A0AAD8BXJ2</accession>
<organism evidence="5 6">
    <name type="scientific">Biomphalaria pfeifferi</name>
    <name type="common">Bloodfluke planorb</name>
    <name type="synonym">Freshwater snail</name>
    <dbReference type="NCBI Taxonomy" id="112525"/>
    <lineage>
        <taxon>Eukaryota</taxon>
        <taxon>Metazoa</taxon>
        <taxon>Spiralia</taxon>
        <taxon>Lophotrochozoa</taxon>
        <taxon>Mollusca</taxon>
        <taxon>Gastropoda</taxon>
        <taxon>Heterobranchia</taxon>
        <taxon>Euthyneura</taxon>
        <taxon>Panpulmonata</taxon>
        <taxon>Hygrophila</taxon>
        <taxon>Lymnaeoidea</taxon>
        <taxon>Planorbidae</taxon>
        <taxon>Biomphalaria</taxon>
    </lineage>
</organism>
<evidence type="ECO:0000313" key="5">
    <source>
        <dbReference type="EMBL" id="KAK0062485.1"/>
    </source>
</evidence>
<feature type="domain" description="Major facilitator superfamily (MFS) profile" evidence="4">
    <location>
        <begin position="166"/>
        <end position="212"/>
    </location>
</feature>
<gene>
    <name evidence="5" type="ORF">Bpfe_008156</name>
</gene>
<dbReference type="PROSITE" id="PS50850">
    <property type="entry name" value="MFS"/>
    <property type="match status" value="1"/>
</dbReference>
<comment type="caution">
    <text evidence="5">The sequence shown here is derived from an EMBL/GenBank/DDBJ whole genome shotgun (WGS) entry which is preliminary data.</text>
</comment>
<feature type="compositionally biased region" description="Polar residues" evidence="2">
    <location>
        <begin position="1"/>
        <end position="12"/>
    </location>
</feature>
<keyword evidence="3" id="KW-0812">Transmembrane</keyword>